<dbReference type="GO" id="GO:0003700">
    <property type="term" value="F:DNA-binding transcription factor activity"/>
    <property type="evidence" value="ECO:0007669"/>
    <property type="project" value="InterPro"/>
</dbReference>
<comment type="caution">
    <text evidence="6">The sequence shown here is derived from an EMBL/GenBank/DDBJ whole genome shotgun (WGS) entry which is preliminary data.</text>
</comment>
<dbReference type="Pfam" id="PF01418">
    <property type="entry name" value="HTH_6"/>
    <property type="match status" value="1"/>
</dbReference>
<dbReference type="InterPro" id="IPR046348">
    <property type="entry name" value="SIS_dom_sf"/>
</dbReference>
<keyword evidence="3" id="KW-0804">Transcription</keyword>
<evidence type="ECO:0000256" key="1">
    <source>
        <dbReference type="ARBA" id="ARBA00023015"/>
    </source>
</evidence>
<name>A0A268A8Q3_9BACI</name>
<dbReference type="PANTHER" id="PTHR30514">
    <property type="entry name" value="GLUCOKINASE"/>
    <property type="match status" value="1"/>
</dbReference>
<dbReference type="InterPro" id="IPR009057">
    <property type="entry name" value="Homeodomain-like_sf"/>
</dbReference>
<dbReference type="InterPro" id="IPR047640">
    <property type="entry name" value="RpiR-like"/>
</dbReference>
<dbReference type="Proteomes" id="UP000216013">
    <property type="component" value="Unassembled WGS sequence"/>
</dbReference>
<dbReference type="GO" id="GO:1901135">
    <property type="term" value="P:carbohydrate derivative metabolic process"/>
    <property type="evidence" value="ECO:0007669"/>
    <property type="project" value="InterPro"/>
</dbReference>
<dbReference type="SUPFAM" id="SSF46689">
    <property type="entry name" value="Homeodomain-like"/>
    <property type="match status" value="1"/>
</dbReference>
<dbReference type="InterPro" id="IPR001347">
    <property type="entry name" value="SIS_dom"/>
</dbReference>
<dbReference type="InterPro" id="IPR036388">
    <property type="entry name" value="WH-like_DNA-bd_sf"/>
</dbReference>
<feature type="domain" description="SIS" evidence="5">
    <location>
        <begin position="138"/>
        <end position="278"/>
    </location>
</feature>
<evidence type="ECO:0000256" key="2">
    <source>
        <dbReference type="ARBA" id="ARBA00023125"/>
    </source>
</evidence>
<dbReference type="Gene3D" id="1.10.10.10">
    <property type="entry name" value="Winged helix-like DNA-binding domain superfamily/Winged helix DNA-binding domain"/>
    <property type="match status" value="1"/>
</dbReference>
<evidence type="ECO:0000256" key="3">
    <source>
        <dbReference type="ARBA" id="ARBA00023163"/>
    </source>
</evidence>
<dbReference type="EMBL" id="NPBV01000022">
    <property type="protein sequence ID" value="PAD20498.1"/>
    <property type="molecule type" value="Genomic_DNA"/>
</dbReference>
<sequence>MTMQADKLKGKEIVLYARSLAPSLSTKEKRIATFISNQYQELANMTISNLANHLQVSESSVTKVCKKLRCEGFYELKHAITEYVSNGEESINDELHEDFIHTDDNDNILEKVFLYSIIALQDTLAVINRSALSKAVAALQSLRGESKLILVGNGGSGILCEDFQHKLLKIGIFSILYRDSHMQLMGASLAKRGDVVVGISHSGTSTDVIDIFKAAQKNGAMTICITNHVKSPVTEFSDVVLHSSARNSPITGENAAARIAQLNILDVLFTALSLHRQNLSYENLLKTQESVSSHRT</sequence>
<dbReference type="GO" id="GO:0097367">
    <property type="term" value="F:carbohydrate derivative binding"/>
    <property type="evidence" value="ECO:0007669"/>
    <property type="project" value="InterPro"/>
</dbReference>
<gene>
    <name evidence="6" type="ORF">CHH64_13220</name>
</gene>
<protein>
    <recommendedName>
        <fullName evidence="8">RpiR family transcriptional regulator</fullName>
    </recommendedName>
</protein>
<feature type="domain" description="HTH rpiR-type" evidence="4">
    <location>
        <begin position="11"/>
        <end position="87"/>
    </location>
</feature>
<evidence type="ECO:0000313" key="6">
    <source>
        <dbReference type="EMBL" id="PAD20498.1"/>
    </source>
</evidence>
<dbReference type="Gene3D" id="3.40.50.10490">
    <property type="entry name" value="Glucose-6-phosphate isomerase like protein, domain 1"/>
    <property type="match status" value="1"/>
</dbReference>
<evidence type="ECO:0000259" key="5">
    <source>
        <dbReference type="PROSITE" id="PS51464"/>
    </source>
</evidence>
<dbReference type="SUPFAM" id="SSF53697">
    <property type="entry name" value="SIS domain"/>
    <property type="match status" value="1"/>
</dbReference>
<dbReference type="PANTHER" id="PTHR30514:SF1">
    <property type="entry name" value="HTH-TYPE TRANSCRIPTIONAL REGULATOR HEXR-RELATED"/>
    <property type="match status" value="1"/>
</dbReference>
<proteinExistence type="predicted"/>
<accession>A0A268A8Q3</accession>
<reference evidence="6 7" key="1">
    <citation type="submission" date="2017-07" db="EMBL/GenBank/DDBJ databases">
        <title>Isolation and whole genome analysis of endospore-forming bacteria from heroin.</title>
        <authorList>
            <person name="Kalinowski J."/>
            <person name="Ahrens B."/>
            <person name="Al-Dilaimi A."/>
            <person name="Winkler A."/>
            <person name="Wibberg D."/>
            <person name="Schleenbecker U."/>
            <person name="Ruckert C."/>
            <person name="Wolfel R."/>
            <person name="Grass G."/>
        </authorList>
    </citation>
    <scope>NUCLEOTIDE SEQUENCE [LARGE SCALE GENOMIC DNA]</scope>
    <source>
        <strain evidence="6 7">7528</strain>
    </source>
</reference>
<evidence type="ECO:0008006" key="8">
    <source>
        <dbReference type="Google" id="ProtNLM"/>
    </source>
</evidence>
<dbReference type="CDD" id="cd05013">
    <property type="entry name" value="SIS_RpiR"/>
    <property type="match status" value="1"/>
</dbReference>
<dbReference type="Pfam" id="PF01380">
    <property type="entry name" value="SIS"/>
    <property type="match status" value="1"/>
</dbReference>
<organism evidence="6 7">
    <name type="scientific">Terribacillus saccharophilus</name>
    <dbReference type="NCBI Taxonomy" id="361277"/>
    <lineage>
        <taxon>Bacteria</taxon>
        <taxon>Bacillati</taxon>
        <taxon>Bacillota</taxon>
        <taxon>Bacilli</taxon>
        <taxon>Bacillales</taxon>
        <taxon>Bacillaceae</taxon>
        <taxon>Terribacillus</taxon>
    </lineage>
</organism>
<dbReference type="InterPro" id="IPR035472">
    <property type="entry name" value="RpiR-like_SIS"/>
</dbReference>
<keyword evidence="1" id="KW-0805">Transcription regulation</keyword>
<evidence type="ECO:0000259" key="4">
    <source>
        <dbReference type="PROSITE" id="PS51071"/>
    </source>
</evidence>
<dbReference type="PROSITE" id="PS51464">
    <property type="entry name" value="SIS"/>
    <property type="match status" value="1"/>
</dbReference>
<dbReference type="AlphaFoldDB" id="A0A268A8Q3"/>
<dbReference type="PROSITE" id="PS51071">
    <property type="entry name" value="HTH_RPIR"/>
    <property type="match status" value="1"/>
</dbReference>
<keyword evidence="2" id="KW-0238">DNA-binding</keyword>
<dbReference type="GO" id="GO:0003677">
    <property type="term" value="F:DNA binding"/>
    <property type="evidence" value="ECO:0007669"/>
    <property type="project" value="UniProtKB-KW"/>
</dbReference>
<dbReference type="InterPro" id="IPR000281">
    <property type="entry name" value="HTH_RpiR"/>
</dbReference>
<evidence type="ECO:0000313" key="7">
    <source>
        <dbReference type="Proteomes" id="UP000216013"/>
    </source>
</evidence>